<comment type="function">
    <text evidence="5">Involved in formation and maintenance of cell shape.</text>
</comment>
<dbReference type="Pfam" id="PF04085">
    <property type="entry name" value="MreC"/>
    <property type="match status" value="1"/>
</dbReference>
<keyword evidence="10" id="KW-1185">Reference proteome</keyword>
<evidence type="ECO:0000313" key="9">
    <source>
        <dbReference type="EMBL" id="MCQ9210603.1"/>
    </source>
</evidence>
<dbReference type="InterPro" id="IPR007221">
    <property type="entry name" value="MreC"/>
</dbReference>
<keyword evidence="7" id="KW-1133">Transmembrane helix</keyword>
<evidence type="ECO:0000259" key="8">
    <source>
        <dbReference type="Pfam" id="PF04085"/>
    </source>
</evidence>
<gene>
    <name evidence="9" type="primary">mreC</name>
    <name evidence="9" type="ORF">NPA36_08580</name>
</gene>
<comment type="caution">
    <text evidence="9">The sequence shown here is derived from an EMBL/GenBank/DDBJ whole genome shotgun (WGS) entry which is preliminary data.</text>
</comment>
<keyword evidence="6" id="KW-0175">Coiled coil</keyword>
<dbReference type="NCBIfam" id="TIGR00219">
    <property type="entry name" value="mreC"/>
    <property type="match status" value="1"/>
</dbReference>
<dbReference type="Proteomes" id="UP001059480">
    <property type="component" value="Unassembled WGS sequence"/>
</dbReference>
<proteinExistence type="inferred from homology"/>
<feature type="domain" description="Rod shape-determining protein MreC beta-barrel core" evidence="8">
    <location>
        <begin position="121"/>
        <end position="274"/>
    </location>
</feature>
<dbReference type="InterPro" id="IPR055342">
    <property type="entry name" value="MreC_beta-barrel_core"/>
</dbReference>
<sequence>MNPFFSNKKLIGLLLSVIAIVSLIVISINMRSSFITQGINDVTSIVGRVIAYPANSLRNFVEAIDDISNTYTENQQLKQKIATIYELETTLNDLKKDNEKMKEALALQDTLNEKELINATVIARNPDSWLDLITINKGSNQGIEANMSVMSDNGLVGKVLDVNATSARVALLSNSDTSLIRVASMIQSESEPVYGTITGYDLKTNQLIMSQIKASVDIKIGDKVVTSGLGGVSPSSLYIGTVQEVTMDRYGLYKEVKITPAADTNDIRYVTVVKRTSEGGE</sequence>
<dbReference type="InterPro" id="IPR042175">
    <property type="entry name" value="Cell/Rod_MreC_2"/>
</dbReference>
<name>A0ABT1WR75_9LACT</name>
<feature type="transmembrane region" description="Helical" evidence="7">
    <location>
        <begin position="12"/>
        <end position="30"/>
    </location>
</feature>
<evidence type="ECO:0000256" key="6">
    <source>
        <dbReference type="SAM" id="Coils"/>
    </source>
</evidence>
<organism evidence="9 10">
    <name type="scientific">Granulicatella seriolae</name>
    <dbReference type="NCBI Taxonomy" id="2967226"/>
    <lineage>
        <taxon>Bacteria</taxon>
        <taxon>Bacillati</taxon>
        <taxon>Bacillota</taxon>
        <taxon>Bacilli</taxon>
        <taxon>Lactobacillales</taxon>
        <taxon>Carnobacteriaceae</taxon>
        <taxon>Granulicatella</taxon>
    </lineage>
</organism>
<keyword evidence="7" id="KW-0472">Membrane</keyword>
<dbReference type="Gene3D" id="2.40.10.340">
    <property type="entry name" value="Rod shape-determining protein MreC, domain 1"/>
    <property type="match status" value="1"/>
</dbReference>
<evidence type="ECO:0000256" key="3">
    <source>
        <dbReference type="ARBA" id="ARBA00022960"/>
    </source>
</evidence>
<evidence type="ECO:0000256" key="5">
    <source>
        <dbReference type="PIRNR" id="PIRNR038471"/>
    </source>
</evidence>
<dbReference type="EMBL" id="JANHNZ010000010">
    <property type="protein sequence ID" value="MCQ9210603.1"/>
    <property type="molecule type" value="Genomic_DNA"/>
</dbReference>
<evidence type="ECO:0000256" key="7">
    <source>
        <dbReference type="SAM" id="Phobius"/>
    </source>
</evidence>
<dbReference type="RefSeq" id="WP_256945716.1">
    <property type="nucleotide sequence ID" value="NZ_JANHNZ010000010.1"/>
</dbReference>
<evidence type="ECO:0000313" key="10">
    <source>
        <dbReference type="Proteomes" id="UP001059480"/>
    </source>
</evidence>
<reference evidence="9" key="3">
    <citation type="journal article" date="2023" name="Microbiol. Resour. Announc.">
        <title>Draft Genome Sequence of Granulicatella sp. Strain S8, Isolated from a Marine Fish, Seriola quinqueradiata.</title>
        <authorList>
            <person name="Lee M."/>
            <person name="Farooq A."/>
            <person name="Jeong J.B."/>
            <person name="Jung M.Y."/>
        </authorList>
    </citation>
    <scope>NUCLEOTIDE SEQUENCE</scope>
    <source>
        <strain evidence="9">S8</strain>
    </source>
</reference>
<feature type="coiled-coil region" evidence="6">
    <location>
        <begin position="84"/>
        <end position="114"/>
    </location>
</feature>
<dbReference type="PANTHER" id="PTHR34138:SF1">
    <property type="entry name" value="CELL SHAPE-DETERMINING PROTEIN MREC"/>
    <property type="match status" value="1"/>
</dbReference>
<keyword evidence="3 5" id="KW-0133">Cell shape</keyword>
<evidence type="ECO:0000256" key="4">
    <source>
        <dbReference type="ARBA" id="ARBA00032089"/>
    </source>
</evidence>
<dbReference type="PANTHER" id="PTHR34138">
    <property type="entry name" value="CELL SHAPE-DETERMINING PROTEIN MREC"/>
    <property type="match status" value="1"/>
</dbReference>
<keyword evidence="7" id="KW-0812">Transmembrane</keyword>
<reference evidence="9" key="1">
    <citation type="submission" date="2022-07" db="EMBL/GenBank/DDBJ databases">
        <authorList>
            <person name="Jung M.-Y."/>
            <person name="Lee M."/>
        </authorList>
    </citation>
    <scope>NUCLEOTIDE SEQUENCE</scope>
    <source>
        <strain evidence="9">S8</strain>
    </source>
</reference>
<accession>A0ABT1WR75</accession>
<evidence type="ECO:0000256" key="1">
    <source>
        <dbReference type="ARBA" id="ARBA00009369"/>
    </source>
</evidence>
<reference evidence="9" key="2">
    <citation type="journal article" date="2023" name="Curr. Microbiol.">
        <title>Granulicatella seriolae sp. nov., a Novel Facultative Anaerobe Isolated from Yellowtail Marine Fish.</title>
        <authorList>
            <person name="Lee M."/>
            <person name="Choi Y.J."/>
            <person name="Farooq A."/>
            <person name="Jeong J.B."/>
            <person name="Jung M.Y."/>
        </authorList>
    </citation>
    <scope>NUCLEOTIDE SEQUENCE</scope>
    <source>
        <strain evidence="9">S8</strain>
    </source>
</reference>
<protein>
    <recommendedName>
        <fullName evidence="2 5">Cell shape-determining protein MreC</fullName>
    </recommendedName>
    <alternativeName>
        <fullName evidence="4 5">Cell shape protein MreC</fullName>
    </alternativeName>
</protein>
<dbReference type="Gene3D" id="2.40.10.350">
    <property type="entry name" value="Rod shape-determining protein MreC, domain 2"/>
    <property type="match status" value="1"/>
</dbReference>
<comment type="similarity">
    <text evidence="1 5">Belongs to the MreC family.</text>
</comment>
<dbReference type="Gene3D" id="1.20.5.490">
    <property type="entry name" value="Single helix bin"/>
    <property type="match status" value="1"/>
</dbReference>
<dbReference type="PIRSF" id="PIRSF038471">
    <property type="entry name" value="MreC"/>
    <property type="match status" value="1"/>
</dbReference>
<dbReference type="InterPro" id="IPR042177">
    <property type="entry name" value="Cell/Rod_1"/>
</dbReference>
<evidence type="ECO:0000256" key="2">
    <source>
        <dbReference type="ARBA" id="ARBA00013855"/>
    </source>
</evidence>